<comment type="caution">
    <text evidence="5">The sequence shown here is derived from an EMBL/GenBank/DDBJ whole genome shotgun (WGS) entry which is preliminary data.</text>
</comment>
<protein>
    <submittedName>
        <fullName evidence="5">Adenylate cyclase</fullName>
        <ecNumber evidence="5">4.6.1.1</ecNumber>
    </submittedName>
</protein>
<dbReference type="Gene3D" id="3.40.50.10070">
    <property type="entry name" value="TolB, N-terminal domain"/>
    <property type="match status" value="1"/>
</dbReference>
<dbReference type="PANTHER" id="PTHR45586:SF1">
    <property type="entry name" value="LIPOPOLYSACCHARIDE ASSEMBLY PROTEIN B"/>
    <property type="match status" value="1"/>
</dbReference>
<dbReference type="SMART" id="SM00028">
    <property type="entry name" value="TPR"/>
    <property type="match status" value="4"/>
</dbReference>
<keyword evidence="6" id="KW-1185">Reference proteome</keyword>
<dbReference type="NCBIfam" id="NF047558">
    <property type="entry name" value="TPR_END_plus"/>
    <property type="match status" value="1"/>
</dbReference>
<dbReference type="InterPro" id="IPR029787">
    <property type="entry name" value="Nucleotide_cyclase"/>
</dbReference>
<feature type="repeat" description="TPR" evidence="3">
    <location>
        <begin position="413"/>
        <end position="446"/>
    </location>
</feature>
<reference evidence="5 6" key="1">
    <citation type="submission" date="2023-07" db="EMBL/GenBank/DDBJ databases">
        <title>Comparative genomics of wheat-associated soil bacteria to identify genetic determinants of phenazine resistance.</title>
        <authorList>
            <person name="Mouncey N."/>
        </authorList>
    </citation>
    <scope>NUCLEOTIDE SEQUENCE [LARGE SCALE GENOMIC DNA]</scope>
    <source>
        <strain evidence="5 6">W4I11</strain>
    </source>
</reference>
<dbReference type="EMBL" id="JAUSZT010000002">
    <property type="protein sequence ID" value="MDQ0995465.1"/>
    <property type="molecule type" value="Genomic_DNA"/>
</dbReference>
<feature type="domain" description="Guanylate cyclase" evidence="4">
    <location>
        <begin position="7"/>
        <end position="122"/>
    </location>
</feature>
<keyword evidence="5" id="KW-0456">Lyase</keyword>
<dbReference type="InterPro" id="IPR051012">
    <property type="entry name" value="CellSynth/LPSAsmb/PSIAsmb"/>
</dbReference>
<dbReference type="Proteomes" id="UP001237780">
    <property type="component" value="Unassembled WGS sequence"/>
</dbReference>
<dbReference type="InterPro" id="IPR001054">
    <property type="entry name" value="A/G_cyclase"/>
</dbReference>
<dbReference type="PANTHER" id="PTHR45586">
    <property type="entry name" value="TPR REPEAT-CONTAINING PROTEIN PA4667"/>
    <property type="match status" value="1"/>
</dbReference>
<dbReference type="RefSeq" id="WP_307276784.1">
    <property type="nucleotide sequence ID" value="NZ_JAUSZT010000002.1"/>
</dbReference>
<dbReference type="PROSITE" id="PS50005">
    <property type="entry name" value="TPR"/>
    <property type="match status" value="2"/>
</dbReference>
<evidence type="ECO:0000256" key="3">
    <source>
        <dbReference type="PROSITE-ProRule" id="PRU00339"/>
    </source>
</evidence>
<evidence type="ECO:0000313" key="5">
    <source>
        <dbReference type="EMBL" id="MDQ0995465.1"/>
    </source>
</evidence>
<dbReference type="Pfam" id="PF14559">
    <property type="entry name" value="TPR_19"/>
    <property type="match status" value="1"/>
</dbReference>
<name>A0ABU0S3X8_9HYPH</name>
<dbReference type="EC" id="4.6.1.1" evidence="5"/>
<dbReference type="Pfam" id="PF13431">
    <property type="entry name" value="TPR_17"/>
    <property type="match status" value="1"/>
</dbReference>
<dbReference type="PROSITE" id="PS50125">
    <property type="entry name" value="GUANYLATE_CYCLASE_2"/>
    <property type="match status" value="1"/>
</dbReference>
<dbReference type="Pfam" id="PF00211">
    <property type="entry name" value="Guanylate_cyc"/>
    <property type="match status" value="1"/>
</dbReference>
<evidence type="ECO:0000259" key="4">
    <source>
        <dbReference type="PROSITE" id="PS50125"/>
    </source>
</evidence>
<dbReference type="InterPro" id="IPR011990">
    <property type="entry name" value="TPR-like_helical_dom_sf"/>
</dbReference>
<dbReference type="SUPFAM" id="SSF48452">
    <property type="entry name" value="TPR-like"/>
    <property type="match status" value="1"/>
</dbReference>
<dbReference type="CDD" id="cd07302">
    <property type="entry name" value="CHD"/>
    <property type="match status" value="1"/>
</dbReference>
<evidence type="ECO:0000256" key="1">
    <source>
        <dbReference type="ARBA" id="ARBA00022737"/>
    </source>
</evidence>
<dbReference type="SUPFAM" id="SSF55073">
    <property type="entry name" value="Nucleotide cyclase"/>
    <property type="match status" value="1"/>
</dbReference>
<dbReference type="Gene3D" id="3.30.70.1230">
    <property type="entry name" value="Nucleotide cyclase"/>
    <property type="match status" value="1"/>
</dbReference>
<feature type="repeat" description="TPR" evidence="3">
    <location>
        <begin position="447"/>
        <end position="480"/>
    </location>
</feature>
<sequence length="630" mass="70682">MERRLSAIFAADVVGYSRLMGVDEAGTLDSFKRHRRELIDPLISDHSGRIFKLTGDGMLVEFSSVVNAVACAADIQRGMAERNRDVDENSRIELRIGINIGDIIVEDGDIFGDGVNIAARLESIAQPGGIAVAASVRDQIGSRLNLGFMDRGEQSLKNIKQNIRVYTVGFGEASTRGSDLPATLDVPDHSQKFIAVLPFTNMSCDPEQEYFSDGITEDIITDLSKVSSLHVVARNTVFTYKGKSIKVKQVAQELGVRYVLEGSVRKVEGRVRITGQLIDAMYGGHVWAERYDRELTDIFAIQDEITYAIVSQLKIKLLPDERKAIETEPTGNVKAYTYYLRGRQFSHAWTKSYLHLARRMFCKAVELDPDYARAYAGIADCEAALRDWQPEDFPLERISAMAARALELDPNLAEAYASRGLALHQAGRDEEAAASFQHALAIDQGLHEANFHYARFHYMRGNFEAAVQFFKRAAELKPDDYLSPVHLMSAYASLGNSTEIESWARVGLWRAEQALKQNPENSGPAHRGALAWAHLGDDRRAREWADRALAIDPDDVVAQYNVACVYSLIGDAEQAIQLLQCVLPRSSYYQTMWFKNDSDLNAIRYDSRFTDMFSAYRRKTRRGYQGQGKW</sequence>
<dbReference type="InterPro" id="IPR019734">
    <property type="entry name" value="TPR_rpt"/>
</dbReference>
<organism evidence="5 6">
    <name type="scientific">Phyllobacterium ifriqiyense</name>
    <dbReference type="NCBI Taxonomy" id="314238"/>
    <lineage>
        <taxon>Bacteria</taxon>
        <taxon>Pseudomonadati</taxon>
        <taxon>Pseudomonadota</taxon>
        <taxon>Alphaproteobacteria</taxon>
        <taxon>Hyphomicrobiales</taxon>
        <taxon>Phyllobacteriaceae</taxon>
        <taxon>Phyllobacterium</taxon>
    </lineage>
</organism>
<dbReference type="GO" id="GO:0004016">
    <property type="term" value="F:adenylate cyclase activity"/>
    <property type="evidence" value="ECO:0007669"/>
    <property type="project" value="UniProtKB-EC"/>
</dbReference>
<gene>
    <name evidence="5" type="ORF">QFZ34_000642</name>
</gene>
<evidence type="ECO:0000256" key="2">
    <source>
        <dbReference type="ARBA" id="ARBA00022803"/>
    </source>
</evidence>
<proteinExistence type="predicted"/>
<keyword evidence="2 3" id="KW-0802">TPR repeat</keyword>
<accession>A0ABU0S3X8</accession>
<dbReference type="Gene3D" id="1.25.40.10">
    <property type="entry name" value="Tetratricopeptide repeat domain"/>
    <property type="match status" value="1"/>
</dbReference>
<evidence type="ECO:0000313" key="6">
    <source>
        <dbReference type="Proteomes" id="UP001237780"/>
    </source>
</evidence>
<keyword evidence="1" id="KW-0677">Repeat</keyword>